<keyword evidence="3" id="KW-1185">Reference proteome</keyword>
<dbReference type="WBParaSite" id="HPBE_0002577601-mRNA-1">
    <property type="protein sequence ID" value="HPBE_0002577601-mRNA-1"/>
    <property type="gene ID" value="HPBE_0002577601"/>
</dbReference>
<name>A0A183GSV6_HELPZ</name>
<dbReference type="OrthoDB" id="613763at2759"/>
<evidence type="ECO:0000256" key="1">
    <source>
        <dbReference type="SAM" id="MobiDB-lite"/>
    </source>
</evidence>
<accession>A0A183GSV6</accession>
<dbReference type="Proteomes" id="UP000050761">
    <property type="component" value="Unassembled WGS sequence"/>
</dbReference>
<gene>
    <name evidence="2" type="ORF">HPBE_LOCUS25775</name>
</gene>
<sequence length="158" mass="17155">MGQVARCPNVTITVEAVWQILDVAVLDGAVERRPDGKVTKAPMPHLVPYSEPKVVLPNAITARVLLRQARLIPKRETELAGLSSPTYRFSPASSSDSDSNPRRNKNRESCGVLSVMPSSTSCNTPLSNFEAGRNYKHIVDPGGKFGIRPSDVSVNIET</sequence>
<reference evidence="4" key="2">
    <citation type="submission" date="2019-09" db="UniProtKB">
        <authorList>
            <consortium name="WormBaseParasite"/>
        </authorList>
    </citation>
    <scope>IDENTIFICATION</scope>
</reference>
<dbReference type="EMBL" id="UZAH01038572">
    <property type="protein sequence ID" value="VDP53807.1"/>
    <property type="molecule type" value="Genomic_DNA"/>
</dbReference>
<dbReference type="AlphaFoldDB" id="A0A183GSV6"/>
<evidence type="ECO:0000313" key="4">
    <source>
        <dbReference type="WBParaSite" id="HPBE_0002577601-mRNA-1"/>
    </source>
</evidence>
<accession>A0A3P8DQ91</accession>
<feature type="region of interest" description="Disordered" evidence="1">
    <location>
        <begin position="81"/>
        <end position="121"/>
    </location>
</feature>
<reference evidence="2 3" key="1">
    <citation type="submission" date="2018-11" db="EMBL/GenBank/DDBJ databases">
        <authorList>
            <consortium name="Pathogen Informatics"/>
        </authorList>
    </citation>
    <scope>NUCLEOTIDE SEQUENCE [LARGE SCALE GENOMIC DNA]</scope>
</reference>
<organism evidence="3 4">
    <name type="scientific">Heligmosomoides polygyrus</name>
    <name type="common">Parasitic roundworm</name>
    <dbReference type="NCBI Taxonomy" id="6339"/>
    <lineage>
        <taxon>Eukaryota</taxon>
        <taxon>Metazoa</taxon>
        <taxon>Ecdysozoa</taxon>
        <taxon>Nematoda</taxon>
        <taxon>Chromadorea</taxon>
        <taxon>Rhabditida</taxon>
        <taxon>Rhabditina</taxon>
        <taxon>Rhabditomorpha</taxon>
        <taxon>Strongyloidea</taxon>
        <taxon>Heligmosomidae</taxon>
        <taxon>Heligmosomoides</taxon>
    </lineage>
</organism>
<evidence type="ECO:0000313" key="2">
    <source>
        <dbReference type="EMBL" id="VDP53807.1"/>
    </source>
</evidence>
<evidence type="ECO:0000313" key="3">
    <source>
        <dbReference type="Proteomes" id="UP000050761"/>
    </source>
</evidence>
<protein>
    <submittedName>
        <fullName evidence="2 4">Uncharacterized protein</fullName>
    </submittedName>
</protein>
<proteinExistence type="predicted"/>